<keyword evidence="1" id="KW-0479">Metal-binding</keyword>
<dbReference type="Pfam" id="PF14952">
    <property type="entry name" value="zf-tcix"/>
    <property type="match status" value="1"/>
</dbReference>
<organism evidence="3 4">
    <name type="scientific">Anopheles atroparvus</name>
    <name type="common">European mosquito</name>
    <dbReference type="NCBI Taxonomy" id="41427"/>
    <lineage>
        <taxon>Eukaryota</taxon>
        <taxon>Metazoa</taxon>
        <taxon>Ecdysozoa</taxon>
        <taxon>Arthropoda</taxon>
        <taxon>Hexapoda</taxon>
        <taxon>Insecta</taxon>
        <taxon>Pterygota</taxon>
        <taxon>Neoptera</taxon>
        <taxon>Endopterygota</taxon>
        <taxon>Diptera</taxon>
        <taxon>Nematocera</taxon>
        <taxon>Culicoidea</taxon>
        <taxon>Culicidae</taxon>
        <taxon>Anophelinae</taxon>
        <taxon>Anopheles</taxon>
    </lineage>
</organism>
<dbReference type="InterPro" id="IPR026049">
    <property type="entry name" value="C2orf42"/>
</dbReference>
<dbReference type="InterPro" id="IPR029269">
    <property type="entry name" value="Zf-tcix"/>
</dbReference>
<protein>
    <recommendedName>
        <fullName evidence="2">SWIM-type domain-containing protein</fullName>
    </recommendedName>
</protein>
<evidence type="ECO:0000259" key="2">
    <source>
        <dbReference type="PROSITE" id="PS50966"/>
    </source>
</evidence>
<accession>A0AAG5CUB1</accession>
<reference evidence="3" key="1">
    <citation type="submission" date="2024-04" db="UniProtKB">
        <authorList>
            <consortium name="EnsemblMetazoa"/>
        </authorList>
    </citation>
    <scope>IDENTIFICATION</scope>
    <source>
        <strain evidence="3">EBRO</strain>
    </source>
</reference>
<dbReference type="GO" id="GO:0005634">
    <property type="term" value="C:nucleus"/>
    <property type="evidence" value="ECO:0007669"/>
    <property type="project" value="TreeGrafter"/>
</dbReference>
<proteinExistence type="predicted"/>
<evidence type="ECO:0000313" key="3">
    <source>
        <dbReference type="EnsemblMetazoa" id="ENSAATROPP002442"/>
    </source>
</evidence>
<keyword evidence="4" id="KW-1185">Reference proteome</keyword>
<keyword evidence="1" id="KW-0863">Zinc-finger</keyword>
<dbReference type="GO" id="GO:0008270">
    <property type="term" value="F:zinc ion binding"/>
    <property type="evidence" value="ECO:0007669"/>
    <property type="project" value="UniProtKB-KW"/>
</dbReference>
<keyword evidence="1" id="KW-0862">Zinc</keyword>
<dbReference type="EnsemblMetazoa" id="ENSAATROPT002545">
    <property type="protein sequence ID" value="ENSAATROPP002442"/>
    <property type="gene ID" value="ENSAATROPG002015"/>
</dbReference>
<evidence type="ECO:0000313" key="4">
    <source>
        <dbReference type="Proteomes" id="UP000075880"/>
    </source>
</evidence>
<dbReference type="PANTHER" id="PTHR13518:SF1">
    <property type="entry name" value="C2ORF42 HOMOLOG"/>
    <property type="match status" value="1"/>
</dbReference>
<evidence type="ECO:0000256" key="1">
    <source>
        <dbReference type="PROSITE-ProRule" id="PRU00325"/>
    </source>
</evidence>
<name>A0AAG5CUB1_ANOAO</name>
<dbReference type="Proteomes" id="UP000075880">
    <property type="component" value="Unassembled WGS sequence"/>
</dbReference>
<sequence>MSIKLDYRNNLRGIRKCPRCGTFNGNRASNCKNRSCQHKLREDTNTERKPSQSACAVRLLPNYAHLYSVCLRSGVRNFIVASVGADGTISGVSIASGTTGTSVKSDDEALIKQLIFDCKSTANALPLHRTTVDSLVISEAEQRSLWEKQSQCNGPLVQRLGNDQLFAVGHIQAAYGLCHVQALKKNQKYYQFHCDCLSINERKASPVICWHILAVVAGLLSSSEKPDERWKPLLQHFVGHSTTGGHCLEPDEFQLIDASVSSVGQILNEPLLLDGQSIEMIDCILNPTMMELFCDDANEQPGLVSLDALMDMPTEGPIFELAIGDTRGDAPTVESCSPDVVTTNAESLHLMDCQIELMDEFDLTDRIDFCPSDIECDESMLLPASVIENLSTEVKPREGKKEKLVEVTAKKSALRQCGRVEKEKLTRGSYSVRKLMKVLESNGVIFNRLQRSRNGDEVPDPGKSPVAPGYEATLCGLSFTRWLEAVIEQLNAIIDYNTDGKPTPQTFRIHEDFFRCLRARFSVGHRLRQPEETRNPETAESSAGVGQRTQLFRFTHHKSLLHVFRTDRIQLSFEKSFVRTSDDSFIAIDLPEDSKEGSDTKDSPCPIRAHRYSTYIKIGRYKHEADPNRVYNFSVEWTGGVLPRSGFGDLRISFEYGHRINNQYVPPPGGEVLSEEI</sequence>
<dbReference type="PROSITE" id="PS50966">
    <property type="entry name" value="ZF_SWIM"/>
    <property type="match status" value="1"/>
</dbReference>
<feature type="domain" description="SWIM-type" evidence="2">
    <location>
        <begin position="179"/>
        <end position="220"/>
    </location>
</feature>
<dbReference type="AlphaFoldDB" id="A0AAG5CUB1"/>
<dbReference type="InterPro" id="IPR007527">
    <property type="entry name" value="Znf_SWIM"/>
</dbReference>
<dbReference type="PANTHER" id="PTHR13518">
    <property type="entry name" value="PUTATIVE TREBLE-CLEF ZINC-FINGER C2ORF42 FAMILY MEMBER"/>
    <property type="match status" value="1"/>
</dbReference>